<dbReference type="RefSeq" id="WP_379856441.1">
    <property type="nucleotide sequence ID" value="NZ_JBHZQA010000001.1"/>
</dbReference>
<protein>
    <submittedName>
        <fullName evidence="1">DUF6702 family protein</fullName>
    </submittedName>
</protein>
<accession>A0ABW6HHS9</accession>
<sequence>MKKIILYTFFGLLILTTSAFSVHKFYMAIYQVNYAPEKKMLQITSRIFVDDLNKALEKKYNKKLNLGTEKEASEEVILLKKYLAENFSIKVNGQSKPMTFLSKELDGDVLVCYSNIKGVSKIYSLEISNSVLIDWSSEQQNITHITVLGTKNSILFTDSSRNGVLKY</sequence>
<evidence type="ECO:0000313" key="2">
    <source>
        <dbReference type="Proteomes" id="UP001600039"/>
    </source>
</evidence>
<keyword evidence="2" id="KW-1185">Reference proteome</keyword>
<gene>
    <name evidence="1" type="ORF">ACFX5D_01145</name>
</gene>
<proteinExistence type="predicted"/>
<reference evidence="1 2" key="1">
    <citation type="submission" date="2024-06" db="EMBL/GenBank/DDBJ databases">
        <title>Flavobacterium spp. isolated from glacier.</title>
        <authorList>
            <person name="Han D."/>
        </authorList>
    </citation>
    <scope>NUCLEOTIDE SEQUENCE [LARGE SCALE GENOMIC DNA]</scope>
    <source>
        <strain evidence="1 2">LB3P45</strain>
    </source>
</reference>
<dbReference type="Pfam" id="PF20420">
    <property type="entry name" value="DUF6702"/>
    <property type="match status" value="1"/>
</dbReference>
<name>A0ABW6HHS9_9FLAO</name>
<comment type="caution">
    <text evidence="1">The sequence shown here is derived from an EMBL/GenBank/DDBJ whole genome shotgun (WGS) entry which is preliminary data.</text>
</comment>
<dbReference type="Proteomes" id="UP001600039">
    <property type="component" value="Unassembled WGS sequence"/>
</dbReference>
<evidence type="ECO:0000313" key="1">
    <source>
        <dbReference type="EMBL" id="MFE3846572.1"/>
    </source>
</evidence>
<dbReference type="EMBL" id="JBHZQA010000001">
    <property type="protein sequence ID" value="MFE3846572.1"/>
    <property type="molecule type" value="Genomic_DNA"/>
</dbReference>
<dbReference type="InterPro" id="IPR046525">
    <property type="entry name" value="DUF6702"/>
</dbReference>
<organism evidence="1 2">
    <name type="scientific">Flavobacterium fructosi</name>
    <dbReference type="NCBI Taxonomy" id="3230416"/>
    <lineage>
        <taxon>Bacteria</taxon>
        <taxon>Pseudomonadati</taxon>
        <taxon>Bacteroidota</taxon>
        <taxon>Flavobacteriia</taxon>
        <taxon>Flavobacteriales</taxon>
        <taxon>Flavobacteriaceae</taxon>
        <taxon>Flavobacterium</taxon>
    </lineage>
</organism>